<dbReference type="Gene3D" id="3.80.10.10">
    <property type="entry name" value="Ribonuclease Inhibitor"/>
    <property type="match status" value="1"/>
</dbReference>
<dbReference type="InterPro" id="IPR000601">
    <property type="entry name" value="PKD_dom"/>
</dbReference>
<evidence type="ECO:0008006" key="12">
    <source>
        <dbReference type="Google" id="ProtNLM"/>
    </source>
</evidence>
<keyword evidence="11" id="KW-1185">Reference proteome</keyword>
<evidence type="ECO:0000256" key="5">
    <source>
        <dbReference type="ARBA" id="ARBA00023157"/>
    </source>
</evidence>
<proteinExistence type="predicted"/>
<dbReference type="InterPro" id="IPR001611">
    <property type="entry name" value="Leu-rich_rpt"/>
</dbReference>
<dbReference type="InterPro" id="IPR026444">
    <property type="entry name" value="Secre_tail"/>
</dbReference>
<dbReference type="PROSITE" id="PS50835">
    <property type="entry name" value="IG_LIKE"/>
    <property type="match status" value="1"/>
</dbReference>
<dbReference type="SUPFAM" id="SSF52058">
    <property type="entry name" value="L domain-like"/>
    <property type="match status" value="1"/>
</dbReference>
<dbReference type="Proteomes" id="UP000240357">
    <property type="component" value="Unassembled WGS sequence"/>
</dbReference>
<evidence type="ECO:0000256" key="4">
    <source>
        <dbReference type="ARBA" id="ARBA00022729"/>
    </source>
</evidence>
<dbReference type="SUPFAM" id="SSF48726">
    <property type="entry name" value="Immunoglobulin"/>
    <property type="match status" value="1"/>
</dbReference>
<evidence type="ECO:0000256" key="1">
    <source>
        <dbReference type="ARBA" id="ARBA00004191"/>
    </source>
</evidence>
<dbReference type="PANTHER" id="PTHR31018">
    <property type="entry name" value="SPORULATION-SPECIFIC PROTEIN-RELATED"/>
    <property type="match status" value="1"/>
</dbReference>
<feature type="domain" description="PKD" evidence="8">
    <location>
        <begin position="424"/>
        <end position="491"/>
    </location>
</feature>
<sequence>MATNSSAKVHRSLFFWLAASLLLCPGLIQAQTYVGDIFLKSQTEVNDFQYTEVTGTLLINGQSDIINLQPLTRLSKVGSLYIGYNHALGSLAGLENLTSIEGNLTITSHFVLEDLAGLKNLVSVGGKFKLEYNRILTTLAGLESLTSVGELEISFSSITSLTGLKKLTSLKNLSINNNNTLASLAGLENLTSVAGNLNLHYNESLTSLADLENLTYVGRNLEIYNNNNLSNLTGLEKLTTVGQSLYIYSNSSLSSLASLEKLTSLSYLSIFNNPQLSQCCLLLPLIKAANGSAYISGNAANCSSKAEIQTTCAPITIITQPQAATLCAGEKAIFGVEAIGSDLTYQWRKNRDKITGATNPTYLIEAVSPEDAGDYSVEVTGKYYSITSHTATLTVKPALILGTFSAPAAPVAINTNFNVSVPFSGSPVSSATWNWGDGSTSPATSNDNTINGSHKYTKAGTYSPVLTVTDACGQTTSAAYEYVVVYESGAITGAGGFTSPKQAYKANTKLTGAALFGLYARFKSGTNTPEGSTLFAFQAGKVKMAFTSTSYETLTISGTKACYTGKGKINDQGNYGFLVSLLDGRPDKFRIKIWNKDKANQVVYDNNLTSTTDAADPITAIVGFIMIQTSKAAVARISLPGAEITPEKKRSPTFRNYPNPFSDQTTLEFTLENDEEYTLAIYDLAGKLVSQLPNGKAKAGEKVRIDWQAGPYPTGVYLARLSTGKAVQHLKLVME</sequence>
<dbReference type="PROSITE" id="PS50093">
    <property type="entry name" value="PKD"/>
    <property type="match status" value="1"/>
</dbReference>
<organism evidence="10 11">
    <name type="scientific">Adhaeribacter arboris</name>
    <dbReference type="NCBI Taxonomy" id="2072846"/>
    <lineage>
        <taxon>Bacteria</taxon>
        <taxon>Pseudomonadati</taxon>
        <taxon>Bacteroidota</taxon>
        <taxon>Cytophagia</taxon>
        <taxon>Cytophagales</taxon>
        <taxon>Hymenobacteraceae</taxon>
        <taxon>Adhaeribacter</taxon>
    </lineage>
</organism>
<dbReference type="EMBL" id="PYFT01000001">
    <property type="protein sequence ID" value="PSR52291.1"/>
    <property type="molecule type" value="Genomic_DNA"/>
</dbReference>
<reference evidence="10 11" key="1">
    <citation type="submission" date="2018-03" db="EMBL/GenBank/DDBJ databases">
        <title>Adhaeribacter sp. HMF7605 Genome sequencing and assembly.</title>
        <authorList>
            <person name="Kang H."/>
            <person name="Kang J."/>
            <person name="Cha I."/>
            <person name="Kim H."/>
            <person name="Joh K."/>
        </authorList>
    </citation>
    <scope>NUCLEOTIDE SEQUENCE [LARGE SCALE GENOMIC DNA]</scope>
    <source>
        <strain evidence="10 11">HMF7605</strain>
    </source>
</reference>
<evidence type="ECO:0000259" key="8">
    <source>
        <dbReference type="PROSITE" id="PS50093"/>
    </source>
</evidence>
<dbReference type="PROSITE" id="PS51450">
    <property type="entry name" value="LRR"/>
    <property type="match status" value="1"/>
</dbReference>
<dbReference type="AlphaFoldDB" id="A0A2T2Y9T8"/>
<dbReference type="Gene3D" id="2.60.40.4070">
    <property type="match status" value="1"/>
</dbReference>
<dbReference type="OrthoDB" id="1121493at2"/>
<feature type="signal peptide" evidence="7">
    <location>
        <begin position="1"/>
        <end position="30"/>
    </location>
</feature>
<dbReference type="InterPro" id="IPR007110">
    <property type="entry name" value="Ig-like_dom"/>
</dbReference>
<dbReference type="InterPro" id="IPR013783">
    <property type="entry name" value="Ig-like_fold"/>
</dbReference>
<dbReference type="Pfam" id="PF18962">
    <property type="entry name" value="Por_Secre_tail"/>
    <property type="match status" value="1"/>
</dbReference>
<protein>
    <recommendedName>
        <fullName evidence="12">PKD domain-containing protein</fullName>
    </recommendedName>
</protein>
<dbReference type="InterPro" id="IPR036941">
    <property type="entry name" value="Rcpt_L-dom_sf"/>
</dbReference>
<evidence type="ECO:0000259" key="9">
    <source>
        <dbReference type="PROSITE" id="PS50835"/>
    </source>
</evidence>
<keyword evidence="5" id="KW-1015">Disulfide bond</keyword>
<dbReference type="InterPro" id="IPR035986">
    <property type="entry name" value="PKD_dom_sf"/>
</dbReference>
<dbReference type="Gene3D" id="3.80.20.20">
    <property type="entry name" value="Receptor L-domain"/>
    <property type="match status" value="1"/>
</dbReference>
<dbReference type="InterPro" id="IPR032675">
    <property type="entry name" value="LRR_dom_sf"/>
</dbReference>
<evidence type="ECO:0000256" key="2">
    <source>
        <dbReference type="ARBA" id="ARBA00022512"/>
    </source>
</evidence>
<dbReference type="GO" id="GO:0030313">
    <property type="term" value="C:cell envelope"/>
    <property type="evidence" value="ECO:0007669"/>
    <property type="project" value="UniProtKB-SubCell"/>
</dbReference>
<dbReference type="CDD" id="cd00146">
    <property type="entry name" value="PKD"/>
    <property type="match status" value="1"/>
</dbReference>
<dbReference type="Gene3D" id="2.60.40.10">
    <property type="entry name" value="Immunoglobulins"/>
    <property type="match status" value="2"/>
</dbReference>
<dbReference type="SMART" id="SM00409">
    <property type="entry name" value="IG"/>
    <property type="match status" value="1"/>
</dbReference>
<evidence type="ECO:0000256" key="6">
    <source>
        <dbReference type="ARBA" id="ARBA00023180"/>
    </source>
</evidence>
<feature type="chain" id="PRO_5015725034" description="PKD domain-containing protein" evidence="7">
    <location>
        <begin position="31"/>
        <end position="735"/>
    </location>
</feature>
<dbReference type="SUPFAM" id="SSF49299">
    <property type="entry name" value="PKD domain"/>
    <property type="match status" value="1"/>
</dbReference>
<keyword evidence="3" id="KW-0964">Secreted</keyword>
<dbReference type="Pfam" id="PF18911">
    <property type="entry name" value="PKD_4"/>
    <property type="match status" value="1"/>
</dbReference>
<comment type="caution">
    <text evidence="10">The sequence shown here is derived from an EMBL/GenBank/DDBJ whole genome shotgun (WGS) entry which is preliminary data.</text>
</comment>
<comment type="subcellular location">
    <subcellularLocation>
        <location evidence="1">Secreted</location>
        <location evidence="1">Cell wall</location>
    </subcellularLocation>
</comment>
<name>A0A2T2Y9T8_9BACT</name>
<dbReference type="RefSeq" id="WP_106925770.1">
    <property type="nucleotide sequence ID" value="NZ_PYFT01000001.1"/>
</dbReference>
<feature type="domain" description="Ig-like" evidence="9">
    <location>
        <begin position="314"/>
        <end position="394"/>
    </location>
</feature>
<gene>
    <name evidence="10" type="ORF">AHMF7605_01520</name>
</gene>
<evidence type="ECO:0000313" key="11">
    <source>
        <dbReference type="Proteomes" id="UP000240357"/>
    </source>
</evidence>
<dbReference type="InterPro" id="IPR051648">
    <property type="entry name" value="CWI-Assembly_Regulator"/>
</dbReference>
<evidence type="ECO:0000256" key="3">
    <source>
        <dbReference type="ARBA" id="ARBA00022525"/>
    </source>
</evidence>
<dbReference type="PANTHER" id="PTHR31018:SF3">
    <property type="entry name" value="RECEPTOR PROTEIN-TYROSINE KINASE"/>
    <property type="match status" value="1"/>
</dbReference>
<accession>A0A2T2Y9T8</accession>
<dbReference type="InterPro" id="IPR003599">
    <property type="entry name" value="Ig_sub"/>
</dbReference>
<keyword evidence="6" id="KW-0325">Glycoprotein</keyword>
<dbReference type="NCBIfam" id="TIGR04183">
    <property type="entry name" value="Por_Secre_tail"/>
    <property type="match status" value="1"/>
</dbReference>
<evidence type="ECO:0000256" key="7">
    <source>
        <dbReference type="SAM" id="SignalP"/>
    </source>
</evidence>
<evidence type="ECO:0000313" key="10">
    <source>
        <dbReference type="EMBL" id="PSR52291.1"/>
    </source>
</evidence>
<keyword evidence="4 7" id="KW-0732">Signal</keyword>
<dbReference type="InterPro" id="IPR036179">
    <property type="entry name" value="Ig-like_dom_sf"/>
</dbReference>
<keyword evidence="2" id="KW-0134">Cell wall</keyword>